<comment type="caution">
    <text evidence="3">The sequence shown here is derived from an EMBL/GenBank/DDBJ whole genome shotgun (WGS) entry which is preliminary data.</text>
</comment>
<organism evidence="3 4">
    <name type="scientific">Naegleria fowleri</name>
    <name type="common">Brain eating amoeba</name>
    <dbReference type="NCBI Taxonomy" id="5763"/>
    <lineage>
        <taxon>Eukaryota</taxon>
        <taxon>Discoba</taxon>
        <taxon>Heterolobosea</taxon>
        <taxon>Tetramitia</taxon>
        <taxon>Eutetramitia</taxon>
        <taxon>Vahlkampfiidae</taxon>
        <taxon>Naegleria</taxon>
    </lineage>
</organism>
<evidence type="ECO:0000256" key="2">
    <source>
        <dbReference type="SAM" id="Phobius"/>
    </source>
</evidence>
<dbReference type="SUPFAM" id="SSF55073">
    <property type="entry name" value="Nucleotide cyclase"/>
    <property type="match status" value="1"/>
</dbReference>
<dbReference type="VEuPathDB" id="AmoebaDB:NF0100500"/>
<dbReference type="InterPro" id="IPR029787">
    <property type="entry name" value="Nucleotide_cyclase"/>
</dbReference>
<evidence type="ECO:0008006" key="5">
    <source>
        <dbReference type="Google" id="ProtNLM"/>
    </source>
</evidence>
<dbReference type="RefSeq" id="XP_044559597.1">
    <property type="nucleotide sequence ID" value="XM_044709984.1"/>
</dbReference>
<proteinExistence type="predicted"/>
<dbReference type="GeneID" id="68113576"/>
<evidence type="ECO:0000256" key="1">
    <source>
        <dbReference type="SAM" id="MobiDB-lite"/>
    </source>
</evidence>
<name>A0A6A5BLF0_NAEFO</name>
<dbReference type="Gene3D" id="3.30.70.1230">
    <property type="entry name" value="Nucleotide cyclase"/>
    <property type="match status" value="1"/>
</dbReference>
<dbReference type="OMA" id="ANELNCK"/>
<reference evidence="3 4" key="1">
    <citation type="journal article" date="2019" name="Sci. Rep.">
        <title>Nanopore sequencing improves the draft genome of the human pathogenic amoeba Naegleria fowleri.</title>
        <authorList>
            <person name="Liechti N."/>
            <person name="Schurch N."/>
            <person name="Bruggmann R."/>
            <person name="Wittwer M."/>
        </authorList>
    </citation>
    <scope>NUCLEOTIDE SEQUENCE [LARGE SCALE GENOMIC DNA]</scope>
    <source>
        <strain evidence="3 4">ATCC 30894</strain>
    </source>
</reference>
<protein>
    <recommendedName>
        <fullName evidence="5">Guanylate cyclase domain-containing protein</fullName>
    </recommendedName>
</protein>
<feature type="region of interest" description="Disordered" evidence="1">
    <location>
        <begin position="1"/>
        <end position="36"/>
    </location>
</feature>
<dbReference type="EMBL" id="VFQX01000051">
    <property type="protein sequence ID" value="KAF0974884.1"/>
    <property type="molecule type" value="Genomic_DNA"/>
</dbReference>
<feature type="region of interest" description="Disordered" evidence="1">
    <location>
        <begin position="498"/>
        <end position="517"/>
    </location>
</feature>
<dbReference type="AlphaFoldDB" id="A0A6A5BLF0"/>
<dbReference type="Gene3D" id="3.30.450.20">
    <property type="entry name" value="PAS domain"/>
    <property type="match status" value="1"/>
</dbReference>
<accession>A0A6A5BLF0</accession>
<keyword evidence="2" id="KW-1133">Transmembrane helix</keyword>
<sequence>MKVYPLAPSINGSSSKDEFSSFCSNTPGGNNDEDDHGLKQAIREKPTTRFSACCSIRIFIVVLITCLVLSCSIVIWLVSFVGARTALNELSTQLMNTFANYVVENVDSEIRPITAATKSIAYDFNLGVVPMNPQTEYLFSKFVTFHPYGIGFLFADQLSTINYVGIPPNEVPGFYHQKSNETDMFVYEVDLVSGQNLNRVLKVNPNYNVTVQDYWKHSFDNFHRPEFQDLDGVFGDPYFLPGGGYTIYYSARLYDPIQYAVYGKKTSNPIGLAKTNLSLQIIQRFLASLKVMNRGYVLLSQQNNDLVIGGSINTTSWDLVSRVSMFDLQDRNAGALMKQIAAQYGSLTSAPNLLSIMSAGVEYYVVKTEYVIENLRWNLFIVVEKAEVEQATNISTGISIAVTFVIAILGVTFSILIGHVTTAPLRKLEQEFQKIKTMEFDQVEFMNSIFREVDYIFIYLRETVVWLNEIRSFLPESVFLHLRMTKHSLTWNEMTNKEGNHELESSHSSSKVSKRESSKEASIHSANMASNNLFKIGLFPKVCSVVRIYLSNMTKEFSSDDIAQYFSKIVAGLSMLSKNTHTDFQVISVDEFQLTFTDQGPSGERSIREVALMSCLKFVKLIDNLNESRKNGTTLKCCIGVSSGKCFSGNLGNSSYRGFFTIGNVVQNSKKLSHLANELNCKLLACSYTLDSKTTTKFVTRPIDRIVLDSDSGSQVVLSTIFEIIKENIVHQDEWMYELQQKEAHDNFQAFKENFIFGQTLECTTEENIKELLGRARDFYSSYIQTCPNDVVAERLMRIMDFYLQYSTQNVNAWYQVLQFHSILDYRLTEVFSSTE</sequence>
<dbReference type="VEuPathDB" id="AmoebaDB:NfTy_076390"/>
<keyword evidence="2" id="KW-0472">Membrane</keyword>
<dbReference type="VEuPathDB" id="AmoebaDB:FDP41_006358"/>
<keyword evidence="2" id="KW-0812">Transmembrane</keyword>
<dbReference type="Proteomes" id="UP000444721">
    <property type="component" value="Unassembled WGS sequence"/>
</dbReference>
<evidence type="ECO:0000313" key="4">
    <source>
        <dbReference type="Proteomes" id="UP000444721"/>
    </source>
</evidence>
<evidence type="ECO:0000313" key="3">
    <source>
        <dbReference type="EMBL" id="KAF0974884.1"/>
    </source>
</evidence>
<feature type="transmembrane region" description="Helical" evidence="2">
    <location>
        <begin position="58"/>
        <end position="83"/>
    </location>
</feature>
<gene>
    <name evidence="3" type="ORF">FDP41_006358</name>
</gene>
<feature type="transmembrane region" description="Helical" evidence="2">
    <location>
        <begin position="398"/>
        <end position="418"/>
    </location>
</feature>
<keyword evidence="4" id="KW-1185">Reference proteome</keyword>